<proteinExistence type="predicted"/>
<organism evidence="1 2">
    <name type="scientific">Fusarium piperis</name>
    <dbReference type="NCBI Taxonomy" id="1435070"/>
    <lineage>
        <taxon>Eukaryota</taxon>
        <taxon>Fungi</taxon>
        <taxon>Dikarya</taxon>
        <taxon>Ascomycota</taxon>
        <taxon>Pezizomycotina</taxon>
        <taxon>Sordariomycetes</taxon>
        <taxon>Hypocreomycetidae</taxon>
        <taxon>Hypocreales</taxon>
        <taxon>Nectriaceae</taxon>
        <taxon>Fusarium</taxon>
        <taxon>Fusarium solani species complex</taxon>
    </lineage>
</organism>
<dbReference type="AlphaFoldDB" id="A0A9W8W450"/>
<keyword evidence="2" id="KW-1185">Reference proteome</keyword>
<gene>
    <name evidence="1" type="ORF">N0V84_010517</name>
</gene>
<name>A0A9W8W450_9HYPO</name>
<dbReference type="EMBL" id="JAPEUR010000337">
    <property type="protein sequence ID" value="KAJ4311312.1"/>
    <property type="molecule type" value="Genomic_DNA"/>
</dbReference>
<evidence type="ECO:0000313" key="2">
    <source>
        <dbReference type="Proteomes" id="UP001140502"/>
    </source>
</evidence>
<reference evidence="1" key="1">
    <citation type="submission" date="2022-10" db="EMBL/GenBank/DDBJ databases">
        <title>Tapping the CABI collections for fungal endophytes: first genome assemblies for Collariella, Neodidymelliopsis, Ascochyta clinopodiicola, Didymella pomorum, Didymosphaeria variabile, Neocosmospora piperis and Neocucurbitaria cava.</title>
        <authorList>
            <person name="Hill R."/>
        </authorList>
    </citation>
    <scope>NUCLEOTIDE SEQUENCE</scope>
    <source>
        <strain evidence="1">IMI 366586</strain>
    </source>
</reference>
<comment type="caution">
    <text evidence="1">The sequence shown here is derived from an EMBL/GenBank/DDBJ whole genome shotgun (WGS) entry which is preliminary data.</text>
</comment>
<protein>
    <submittedName>
        <fullName evidence="1">Uncharacterized protein</fullName>
    </submittedName>
</protein>
<accession>A0A9W8W450</accession>
<evidence type="ECO:0000313" key="1">
    <source>
        <dbReference type="EMBL" id="KAJ4311312.1"/>
    </source>
</evidence>
<dbReference type="Proteomes" id="UP001140502">
    <property type="component" value="Unassembled WGS sequence"/>
</dbReference>
<sequence length="60" mass="6629">MLISPLIKQANMKIYHDPVTPKIIDENANQPVTHETIGLQASLASSAAQWYCPPEDGHML</sequence>